<dbReference type="PANTHER" id="PTHR32322:SF18">
    <property type="entry name" value="S-ADENOSYLMETHIONINE_S-ADENOSYLHOMOCYSTEINE TRANSPORTER"/>
    <property type="match status" value="1"/>
</dbReference>
<feature type="transmembrane region" description="Helical" evidence="7">
    <location>
        <begin position="245"/>
        <end position="264"/>
    </location>
</feature>
<keyword evidence="4 7" id="KW-0812">Transmembrane</keyword>
<keyword evidence="3" id="KW-1003">Cell membrane</keyword>
<evidence type="ECO:0000256" key="2">
    <source>
        <dbReference type="ARBA" id="ARBA00007362"/>
    </source>
</evidence>
<dbReference type="EMBL" id="BMHB01000001">
    <property type="protein sequence ID" value="GGI13133.1"/>
    <property type="molecule type" value="Genomic_DNA"/>
</dbReference>
<feature type="domain" description="EamA" evidence="8">
    <location>
        <begin position="5"/>
        <end position="137"/>
    </location>
</feature>
<keyword evidence="10" id="KW-1185">Reference proteome</keyword>
<evidence type="ECO:0000313" key="9">
    <source>
        <dbReference type="EMBL" id="GGI13133.1"/>
    </source>
</evidence>
<feature type="transmembrane region" description="Helical" evidence="7">
    <location>
        <begin position="148"/>
        <end position="167"/>
    </location>
</feature>
<keyword evidence="5 7" id="KW-1133">Transmembrane helix</keyword>
<proteinExistence type="inferred from homology"/>
<dbReference type="GO" id="GO:0005886">
    <property type="term" value="C:plasma membrane"/>
    <property type="evidence" value="ECO:0007669"/>
    <property type="project" value="UniProtKB-SubCell"/>
</dbReference>
<dbReference type="SUPFAM" id="SSF103481">
    <property type="entry name" value="Multidrug resistance efflux transporter EmrE"/>
    <property type="match status" value="2"/>
</dbReference>
<evidence type="ECO:0000256" key="3">
    <source>
        <dbReference type="ARBA" id="ARBA00022475"/>
    </source>
</evidence>
<evidence type="ECO:0000256" key="5">
    <source>
        <dbReference type="ARBA" id="ARBA00022989"/>
    </source>
</evidence>
<evidence type="ECO:0000256" key="7">
    <source>
        <dbReference type="SAM" id="Phobius"/>
    </source>
</evidence>
<evidence type="ECO:0000256" key="6">
    <source>
        <dbReference type="ARBA" id="ARBA00023136"/>
    </source>
</evidence>
<evidence type="ECO:0000313" key="10">
    <source>
        <dbReference type="Proteomes" id="UP000626244"/>
    </source>
</evidence>
<feature type="transmembrane region" description="Helical" evidence="7">
    <location>
        <begin position="66"/>
        <end position="86"/>
    </location>
</feature>
<dbReference type="InterPro" id="IPR050638">
    <property type="entry name" value="AA-Vitamin_Transporters"/>
</dbReference>
<evidence type="ECO:0000259" key="8">
    <source>
        <dbReference type="Pfam" id="PF00892"/>
    </source>
</evidence>
<dbReference type="PANTHER" id="PTHR32322">
    <property type="entry name" value="INNER MEMBRANE TRANSPORTER"/>
    <property type="match status" value="1"/>
</dbReference>
<evidence type="ECO:0000256" key="1">
    <source>
        <dbReference type="ARBA" id="ARBA00004651"/>
    </source>
</evidence>
<evidence type="ECO:0000256" key="4">
    <source>
        <dbReference type="ARBA" id="ARBA00022692"/>
    </source>
</evidence>
<dbReference type="InterPro" id="IPR037185">
    <property type="entry name" value="EmrE-like"/>
</dbReference>
<feature type="domain" description="EamA" evidence="8">
    <location>
        <begin position="151"/>
        <end position="286"/>
    </location>
</feature>
<organism evidence="9 10">
    <name type="scientific">Gottfriedia solisilvae</name>
    <dbReference type="NCBI Taxonomy" id="1516104"/>
    <lineage>
        <taxon>Bacteria</taxon>
        <taxon>Bacillati</taxon>
        <taxon>Bacillota</taxon>
        <taxon>Bacilli</taxon>
        <taxon>Bacillales</taxon>
        <taxon>Bacillaceae</taxon>
        <taxon>Gottfriedia</taxon>
    </lineage>
</organism>
<comment type="similarity">
    <text evidence="2">Belongs to the EamA transporter family.</text>
</comment>
<dbReference type="OrthoDB" id="34284at2"/>
<dbReference type="RefSeq" id="WP_087998039.1">
    <property type="nucleotide sequence ID" value="NZ_BMHB01000001.1"/>
</dbReference>
<comment type="caution">
    <text evidence="9">The sequence shown here is derived from an EMBL/GenBank/DDBJ whole genome shotgun (WGS) entry which is preliminary data.</text>
</comment>
<feature type="transmembrane region" description="Helical" evidence="7">
    <location>
        <begin position="270"/>
        <end position="287"/>
    </location>
</feature>
<name>A0A8J3AGX1_9BACI</name>
<feature type="transmembrane region" description="Helical" evidence="7">
    <location>
        <begin position="179"/>
        <end position="198"/>
    </location>
</feature>
<dbReference type="Pfam" id="PF00892">
    <property type="entry name" value="EamA"/>
    <property type="match status" value="2"/>
</dbReference>
<feature type="transmembrane region" description="Helical" evidence="7">
    <location>
        <begin position="210"/>
        <end position="233"/>
    </location>
</feature>
<feature type="transmembrane region" description="Helical" evidence="7">
    <location>
        <begin position="34"/>
        <end position="54"/>
    </location>
</feature>
<feature type="transmembrane region" description="Helical" evidence="7">
    <location>
        <begin position="123"/>
        <end position="142"/>
    </location>
</feature>
<reference evidence="10" key="1">
    <citation type="journal article" date="2019" name="Int. J. Syst. Evol. Microbiol.">
        <title>The Global Catalogue of Microorganisms (GCM) 10K type strain sequencing project: providing services to taxonomists for standard genome sequencing and annotation.</title>
        <authorList>
            <consortium name="The Broad Institute Genomics Platform"/>
            <consortium name="The Broad Institute Genome Sequencing Center for Infectious Disease"/>
            <person name="Wu L."/>
            <person name="Ma J."/>
        </authorList>
    </citation>
    <scope>NUCLEOTIDE SEQUENCE [LARGE SCALE GENOMIC DNA]</scope>
    <source>
        <strain evidence="10">CGMCC 1.14993</strain>
    </source>
</reference>
<feature type="transmembrane region" description="Helical" evidence="7">
    <location>
        <begin position="92"/>
        <end position="114"/>
    </location>
</feature>
<dbReference type="InterPro" id="IPR000620">
    <property type="entry name" value="EamA_dom"/>
</dbReference>
<gene>
    <name evidence="9" type="ORF">GCM10007380_16390</name>
</gene>
<keyword evidence="6 7" id="KW-0472">Membrane</keyword>
<protein>
    <submittedName>
        <fullName evidence="9">Membrane protein</fullName>
    </submittedName>
</protein>
<comment type="subcellular location">
    <subcellularLocation>
        <location evidence="1">Cell membrane</location>
        <topology evidence="1">Multi-pass membrane protein</topology>
    </subcellularLocation>
</comment>
<accession>A0A8J3AGX1</accession>
<feature type="transmembrane region" description="Helical" evidence="7">
    <location>
        <begin position="7"/>
        <end position="28"/>
    </location>
</feature>
<dbReference type="Proteomes" id="UP000626244">
    <property type="component" value="Unassembled WGS sequence"/>
</dbReference>
<sequence length="303" mass="33251">MNFFKGAVYLSLAASIWGMTYVVSKVVLDHISPWLLLEMRFLLALIALGIICIIQKSWKIDKKDLLTIAMIGLVGYSGSIGLQFIGTKLSGAAMGSLITSASPALISFFAFLILKEKINNRKIISLVLATIGVIVVIGIPTGNTDYGAYYGNIILFGAAITWALYTVLSKAQTKKYSSLTVTTWATVFGVIFTIPFTVVEQIQNPSSLSLNFWIWMGVIFLGTISTAGAFYLWNKGFEFIDTSTGSLFFFFQPLIGTVFGFFLLNESIKTSFYVGSLLIILAVYLSIKEPKNLSTINYSSKKA</sequence>
<dbReference type="AlphaFoldDB" id="A0A8J3AGX1"/>